<dbReference type="SUPFAM" id="SSF81606">
    <property type="entry name" value="PP2C-like"/>
    <property type="match status" value="1"/>
</dbReference>
<keyword evidence="7 9" id="KW-0904">Protein phosphatase</keyword>
<keyword evidence="5 9" id="KW-0378">Hydrolase</keyword>
<evidence type="ECO:0000313" key="12">
    <source>
        <dbReference type="Proteomes" id="UP001234989"/>
    </source>
</evidence>
<evidence type="ECO:0000313" key="11">
    <source>
        <dbReference type="EMBL" id="WMV17045.1"/>
    </source>
</evidence>
<reference evidence="11" key="1">
    <citation type="submission" date="2023-08" db="EMBL/GenBank/DDBJ databases">
        <title>A de novo genome assembly of Solanum verrucosum Schlechtendal, a Mexican diploid species geographically isolated from the other diploid A-genome species in potato relatives.</title>
        <authorList>
            <person name="Hosaka K."/>
        </authorList>
    </citation>
    <scope>NUCLEOTIDE SEQUENCE</scope>
    <source>
        <tissue evidence="11">Young leaves</tissue>
    </source>
</reference>
<gene>
    <name evidence="11" type="ORF">MTR67_010430</name>
</gene>
<dbReference type="CDD" id="cd00143">
    <property type="entry name" value="PP2Cc"/>
    <property type="match status" value="1"/>
</dbReference>
<dbReference type="GO" id="GO:0046872">
    <property type="term" value="F:metal ion binding"/>
    <property type="evidence" value="ECO:0007669"/>
    <property type="project" value="UniProtKB-KW"/>
</dbReference>
<dbReference type="InterPro" id="IPR000222">
    <property type="entry name" value="PP2C_BS"/>
</dbReference>
<accession>A0AAF0Q7J3</accession>
<dbReference type="Gene3D" id="3.60.40.10">
    <property type="entry name" value="PPM-type phosphatase domain"/>
    <property type="match status" value="1"/>
</dbReference>
<dbReference type="EMBL" id="CP133613">
    <property type="protein sequence ID" value="WMV17045.1"/>
    <property type="molecule type" value="Genomic_DNA"/>
</dbReference>
<dbReference type="EC" id="3.1.3.16" evidence="3"/>
<sequence length="417" mass="46312">MLSSCFGSCFGGGDGDDLLWHMDLKPHATGDYSVAVVQANSLLEDQGQVFTTPGATYVGVYDGHGGPQASRFINNNLFPQLQSTISSYYFTTMKDWVFFVDSVSYVIRDIGNCLHCVFDFLVISVIIELALEEGGLSEDVIRKAFDAIEEGFLRLVKQSWLDKPQIASAGSCCLFGAISKDELYVANLGDSRAVLGRRAETGQTGDSAVVVAERLSIDHNVGVEEVRKEVEALHPDDSHVVVYTRGVWRIKGIIQVSRSIGDVYLKKPEFNRDPMFIQYGYPIPLKRAVMSAEPSILIRKIRPEDLFLIFASDGLWDQLSDDEAVDIVLKNPRSGIAKRLVRAALEGAAEKKEMRYEDIKRLEKGERRHVHDDITVIVIYLDRPGRSTNSGMNIVKGTNVPLDIYSLNSGHQLENTS</sequence>
<evidence type="ECO:0000256" key="1">
    <source>
        <dbReference type="ARBA" id="ARBA00001936"/>
    </source>
</evidence>
<comment type="cofactor">
    <cofactor evidence="2">
        <name>Mg(2+)</name>
        <dbReference type="ChEBI" id="CHEBI:18420"/>
    </cofactor>
</comment>
<name>A0AAF0Q7J3_SOLVR</name>
<dbReference type="InterPro" id="IPR036457">
    <property type="entry name" value="PPM-type-like_dom_sf"/>
</dbReference>
<keyword evidence="4" id="KW-0479">Metal-binding</keyword>
<organism evidence="11 12">
    <name type="scientific">Solanum verrucosum</name>
    <dbReference type="NCBI Taxonomy" id="315347"/>
    <lineage>
        <taxon>Eukaryota</taxon>
        <taxon>Viridiplantae</taxon>
        <taxon>Streptophyta</taxon>
        <taxon>Embryophyta</taxon>
        <taxon>Tracheophyta</taxon>
        <taxon>Spermatophyta</taxon>
        <taxon>Magnoliopsida</taxon>
        <taxon>eudicotyledons</taxon>
        <taxon>Gunneridae</taxon>
        <taxon>Pentapetalae</taxon>
        <taxon>asterids</taxon>
        <taxon>lamiids</taxon>
        <taxon>Solanales</taxon>
        <taxon>Solanaceae</taxon>
        <taxon>Solanoideae</taxon>
        <taxon>Solaneae</taxon>
        <taxon>Solanum</taxon>
    </lineage>
</organism>
<evidence type="ECO:0000256" key="7">
    <source>
        <dbReference type="ARBA" id="ARBA00022912"/>
    </source>
</evidence>
<dbReference type="PANTHER" id="PTHR47992">
    <property type="entry name" value="PROTEIN PHOSPHATASE"/>
    <property type="match status" value="1"/>
</dbReference>
<protein>
    <recommendedName>
        <fullName evidence="3">protein-serine/threonine phosphatase</fullName>
        <ecNumber evidence="3">3.1.3.16</ecNumber>
    </recommendedName>
</protein>
<dbReference type="GO" id="GO:0004722">
    <property type="term" value="F:protein serine/threonine phosphatase activity"/>
    <property type="evidence" value="ECO:0007669"/>
    <property type="project" value="UniProtKB-EC"/>
</dbReference>
<dbReference type="PROSITE" id="PS01032">
    <property type="entry name" value="PPM_1"/>
    <property type="match status" value="1"/>
</dbReference>
<evidence type="ECO:0000256" key="3">
    <source>
        <dbReference type="ARBA" id="ARBA00013081"/>
    </source>
</evidence>
<dbReference type="Pfam" id="PF00481">
    <property type="entry name" value="PP2C"/>
    <property type="match status" value="1"/>
</dbReference>
<keyword evidence="8" id="KW-0464">Manganese</keyword>
<dbReference type="PROSITE" id="PS51746">
    <property type="entry name" value="PPM_2"/>
    <property type="match status" value="1"/>
</dbReference>
<keyword evidence="6" id="KW-0460">Magnesium</keyword>
<evidence type="ECO:0000256" key="2">
    <source>
        <dbReference type="ARBA" id="ARBA00001946"/>
    </source>
</evidence>
<evidence type="ECO:0000259" key="10">
    <source>
        <dbReference type="PROSITE" id="PS51746"/>
    </source>
</evidence>
<evidence type="ECO:0000256" key="8">
    <source>
        <dbReference type="ARBA" id="ARBA00023211"/>
    </source>
</evidence>
<evidence type="ECO:0000256" key="9">
    <source>
        <dbReference type="RuleBase" id="RU003465"/>
    </source>
</evidence>
<dbReference type="InterPro" id="IPR001932">
    <property type="entry name" value="PPM-type_phosphatase-like_dom"/>
</dbReference>
<evidence type="ECO:0000256" key="5">
    <source>
        <dbReference type="ARBA" id="ARBA00022801"/>
    </source>
</evidence>
<dbReference type="SMART" id="SM00332">
    <property type="entry name" value="PP2Cc"/>
    <property type="match status" value="1"/>
</dbReference>
<comment type="similarity">
    <text evidence="9">Belongs to the PP2C family.</text>
</comment>
<evidence type="ECO:0000256" key="4">
    <source>
        <dbReference type="ARBA" id="ARBA00022723"/>
    </source>
</evidence>
<evidence type="ECO:0000256" key="6">
    <source>
        <dbReference type="ARBA" id="ARBA00022842"/>
    </source>
</evidence>
<comment type="cofactor">
    <cofactor evidence="1">
        <name>Mn(2+)</name>
        <dbReference type="ChEBI" id="CHEBI:29035"/>
    </cofactor>
</comment>
<proteinExistence type="inferred from homology"/>
<feature type="domain" description="PPM-type phosphatase" evidence="10">
    <location>
        <begin position="31"/>
        <end position="381"/>
    </location>
</feature>
<dbReference type="Proteomes" id="UP001234989">
    <property type="component" value="Chromosome 2"/>
</dbReference>
<dbReference type="AlphaFoldDB" id="A0AAF0Q7J3"/>
<keyword evidence="12" id="KW-1185">Reference proteome</keyword>
<dbReference type="InterPro" id="IPR015655">
    <property type="entry name" value="PP2C"/>
</dbReference>